<reference evidence="1" key="1">
    <citation type="submission" date="2023-04" db="EMBL/GenBank/DDBJ databases">
        <authorList>
            <consortium name="ELIXIR-Norway"/>
        </authorList>
    </citation>
    <scope>NUCLEOTIDE SEQUENCE [LARGE SCALE GENOMIC DNA]</scope>
</reference>
<keyword evidence="2" id="KW-1185">Reference proteome</keyword>
<evidence type="ECO:0000313" key="2">
    <source>
        <dbReference type="Proteomes" id="UP001176941"/>
    </source>
</evidence>
<name>A0ABN8YGA5_RANTA</name>
<accession>A0ABN8YGA5</accession>
<organism evidence="1 2">
    <name type="scientific">Rangifer tarandus platyrhynchus</name>
    <name type="common">Svalbard reindeer</name>
    <dbReference type="NCBI Taxonomy" id="3082113"/>
    <lineage>
        <taxon>Eukaryota</taxon>
        <taxon>Metazoa</taxon>
        <taxon>Chordata</taxon>
        <taxon>Craniata</taxon>
        <taxon>Vertebrata</taxon>
        <taxon>Euteleostomi</taxon>
        <taxon>Mammalia</taxon>
        <taxon>Eutheria</taxon>
        <taxon>Laurasiatheria</taxon>
        <taxon>Artiodactyla</taxon>
        <taxon>Ruminantia</taxon>
        <taxon>Pecora</taxon>
        <taxon>Cervidae</taxon>
        <taxon>Odocoileinae</taxon>
        <taxon>Rangifer</taxon>
    </lineage>
</organism>
<gene>
    <name evidence="1" type="ORF">MRATA1EN1_LOCUS8430</name>
</gene>
<dbReference type="EMBL" id="OX459955">
    <property type="protein sequence ID" value="CAI9159468.1"/>
    <property type="molecule type" value="Genomic_DNA"/>
</dbReference>
<dbReference type="Proteomes" id="UP001176941">
    <property type="component" value="Chromosome 19"/>
</dbReference>
<evidence type="ECO:0000313" key="1">
    <source>
        <dbReference type="EMBL" id="CAI9159468.1"/>
    </source>
</evidence>
<sequence>MRTMKHSRRKSSCSNLLAPPGTKRCIRFVNSPEIAGKDGWRTSGIGSGGRQRQPSLKQNSRPLIAFFQAWVGEATINCENILQEYWEGRGAWPVVLLKSNVTDWL</sequence>
<proteinExistence type="predicted"/>
<protein>
    <submittedName>
        <fullName evidence="1">Uncharacterized protein</fullName>
    </submittedName>
</protein>